<dbReference type="FunFam" id="1.20.1280.50:FF:000005">
    <property type="entry name" value="F-box/LRR-repeat protein 3 isoform X1"/>
    <property type="match status" value="1"/>
</dbReference>
<evidence type="ECO:0000313" key="2">
    <source>
        <dbReference type="EMBL" id="PVD37166.1"/>
    </source>
</evidence>
<comment type="caution">
    <text evidence="2">The sequence shown here is derived from an EMBL/GenBank/DDBJ whole genome shotgun (WGS) entry which is preliminary data.</text>
</comment>
<dbReference type="Proteomes" id="UP000245119">
    <property type="component" value="Linkage Group LG2"/>
</dbReference>
<keyword evidence="3" id="KW-1185">Reference proteome</keyword>
<name>A0A2T7PUQ8_POMCA</name>
<proteinExistence type="predicted"/>
<dbReference type="Gene3D" id="3.80.10.10">
    <property type="entry name" value="Ribonuclease Inhibitor"/>
    <property type="match status" value="1"/>
</dbReference>
<gene>
    <name evidence="2" type="ORF">C0Q70_04161</name>
</gene>
<organism evidence="2 3">
    <name type="scientific">Pomacea canaliculata</name>
    <name type="common">Golden apple snail</name>
    <dbReference type="NCBI Taxonomy" id="400727"/>
    <lineage>
        <taxon>Eukaryota</taxon>
        <taxon>Metazoa</taxon>
        <taxon>Spiralia</taxon>
        <taxon>Lophotrochozoa</taxon>
        <taxon>Mollusca</taxon>
        <taxon>Gastropoda</taxon>
        <taxon>Caenogastropoda</taxon>
        <taxon>Architaenioglossa</taxon>
        <taxon>Ampullarioidea</taxon>
        <taxon>Ampullariidae</taxon>
        <taxon>Pomacea</taxon>
    </lineage>
</organism>
<dbReference type="Pfam" id="PF12937">
    <property type="entry name" value="F-box-like"/>
    <property type="match status" value="1"/>
</dbReference>
<dbReference type="PANTHER" id="PTHR20933:SF4">
    <property type="entry name" value="F-BOX INVOLVED IN POLYQ PATHOGENESIS, ISOFORM A"/>
    <property type="match status" value="1"/>
</dbReference>
<dbReference type="Gene3D" id="1.20.1280.50">
    <property type="match status" value="1"/>
</dbReference>
<dbReference type="EMBL" id="PZQS01000002">
    <property type="protein sequence ID" value="PVD37166.1"/>
    <property type="molecule type" value="Genomic_DNA"/>
</dbReference>
<accession>A0A2T7PUQ8</accession>
<evidence type="ECO:0000259" key="1">
    <source>
        <dbReference type="PROSITE" id="PS50181"/>
    </source>
</evidence>
<protein>
    <recommendedName>
        <fullName evidence="1">F-box domain-containing protein</fullName>
    </recommendedName>
</protein>
<dbReference type="InterPro" id="IPR036047">
    <property type="entry name" value="F-box-like_dom_sf"/>
</dbReference>
<dbReference type="PANTHER" id="PTHR20933">
    <property type="entry name" value="F-BOX ONLY PROTEIN 33"/>
    <property type="match status" value="1"/>
</dbReference>
<dbReference type="OrthoDB" id="7657389at2759"/>
<reference evidence="2 3" key="1">
    <citation type="submission" date="2018-04" db="EMBL/GenBank/DDBJ databases">
        <title>The genome of golden apple snail Pomacea canaliculata provides insight into stress tolerance and invasive adaptation.</title>
        <authorList>
            <person name="Liu C."/>
            <person name="Liu B."/>
            <person name="Ren Y."/>
            <person name="Zhang Y."/>
            <person name="Wang H."/>
            <person name="Li S."/>
            <person name="Jiang F."/>
            <person name="Yin L."/>
            <person name="Zhang G."/>
            <person name="Qian W."/>
            <person name="Fan W."/>
        </authorList>
    </citation>
    <scope>NUCLEOTIDE SEQUENCE [LARGE SCALE GENOMIC DNA]</scope>
    <source>
        <strain evidence="2">SZHN2017</strain>
        <tissue evidence="2">Muscle</tissue>
    </source>
</reference>
<dbReference type="InterPro" id="IPR001810">
    <property type="entry name" value="F-box_dom"/>
</dbReference>
<feature type="domain" description="F-box" evidence="1">
    <location>
        <begin position="20"/>
        <end position="66"/>
    </location>
</feature>
<evidence type="ECO:0000313" key="3">
    <source>
        <dbReference type="Proteomes" id="UP000245119"/>
    </source>
</evidence>
<sequence>MGATFTVLPTPAEGRQDLPAVPWDALPQEALAKIFRYLQDWDRCQASLACKAWHRVFRMACLWRSRSFVFPGSEMQQVCYDGFLREHGQHLQHVILDFEFQNNAALQCFKSFVTTANESAAFLSIKMVRALCLLLKRQPMLQEADFCLCQFTHNEGLQVLKALTGDLRLKPRRNITTLSLREFFEAPTHYISLSTFTEVMGRFTALAFLRVDQHYLCEDVLDKLITGCAQTLRHLDIVMNARVVHAIDSHTWRLAVQRCPSLTVTVRLEIPYTFEEYSRVLVESMPLTRVFLWGRRWRGNIAFADVARFLGYVSDIFFNTIEEVCVYSEAEGYQEVDKTVEKLIETCVRLKRLSLCIPLKPETLDKLSRVVAARPQNEMKRLEVTNLNGR</sequence>
<dbReference type="InterPro" id="IPR032675">
    <property type="entry name" value="LRR_dom_sf"/>
</dbReference>
<dbReference type="GO" id="GO:0031398">
    <property type="term" value="P:positive regulation of protein ubiquitination"/>
    <property type="evidence" value="ECO:0007669"/>
    <property type="project" value="TreeGrafter"/>
</dbReference>
<dbReference type="SUPFAM" id="SSF81383">
    <property type="entry name" value="F-box domain"/>
    <property type="match status" value="1"/>
</dbReference>
<dbReference type="AlphaFoldDB" id="A0A2T7PUQ8"/>
<dbReference type="STRING" id="400727.A0A2T7PUQ8"/>
<dbReference type="PROSITE" id="PS50181">
    <property type="entry name" value="FBOX"/>
    <property type="match status" value="1"/>
</dbReference>
<dbReference type="SMART" id="SM00256">
    <property type="entry name" value="FBOX"/>
    <property type="match status" value="1"/>
</dbReference>